<dbReference type="EMBL" id="BPLR01021176">
    <property type="protein sequence ID" value="GIX86876.1"/>
    <property type="molecule type" value="Genomic_DNA"/>
</dbReference>
<evidence type="ECO:0000256" key="1">
    <source>
        <dbReference type="SAM" id="MobiDB-lite"/>
    </source>
</evidence>
<accession>A0AAV4NTB0</accession>
<protein>
    <submittedName>
        <fullName evidence="2">Uncharacterized protein</fullName>
    </submittedName>
</protein>
<gene>
    <name evidence="2" type="ORF">CEXT_543551</name>
</gene>
<keyword evidence="3" id="KW-1185">Reference proteome</keyword>
<dbReference type="AlphaFoldDB" id="A0AAV4NTB0"/>
<organism evidence="2 3">
    <name type="scientific">Caerostris extrusa</name>
    <name type="common">Bark spider</name>
    <name type="synonym">Caerostris bankana</name>
    <dbReference type="NCBI Taxonomy" id="172846"/>
    <lineage>
        <taxon>Eukaryota</taxon>
        <taxon>Metazoa</taxon>
        <taxon>Ecdysozoa</taxon>
        <taxon>Arthropoda</taxon>
        <taxon>Chelicerata</taxon>
        <taxon>Arachnida</taxon>
        <taxon>Araneae</taxon>
        <taxon>Araneomorphae</taxon>
        <taxon>Entelegynae</taxon>
        <taxon>Araneoidea</taxon>
        <taxon>Araneidae</taxon>
        <taxon>Caerostris</taxon>
    </lineage>
</organism>
<evidence type="ECO:0000313" key="3">
    <source>
        <dbReference type="Proteomes" id="UP001054945"/>
    </source>
</evidence>
<reference evidence="2 3" key="1">
    <citation type="submission" date="2021-06" db="EMBL/GenBank/DDBJ databases">
        <title>Caerostris extrusa draft genome.</title>
        <authorList>
            <person name="Kono N."/>
            <person name="Arakawa K."/>
        </authorList>
    </citation>
    <scope>NUCLEOTIDE SEQUENCE [LARGE SCALE GENOMIC DNA]</scope>
</reference>
<feature type="region of interest" description="Disordered" evidence="1">
    <location>
        <begin position="1"/>
        <end position="60"/>
    </location>
</feature>
<sequence length="74" mass="8320">MQKGMCEPEFSTNQNKLPNDDQFGKFETIQKGMSAPEFRSNQNKPPNDDQFGKFGNKFSEFSGDVSEAPINALK</sequence>
<name>A0AAV4NTB0_CAEEX</name>
<proteinExistence type="predicted"/>
<evidence type="ECO:0000313" key="2">
    <source>
        <dbReference type="EMBL" id="GIX86876.1"/>
    </source>
</evidence>
<comment type="caution">
    <text evidence="2">The sequence shown here is derived from an EMBL/GenBank/DDBJ whole genome shotgun (WGS) entry which is preliminary data.</text>
</comment>
<dbReference type="Proteomes" id="UP001054945">
    <property type="component" value="Unassembled WGS sequence"/>
</dbReference>